<feature type="compositionally biased region" description="Polar residues" evidence="1">
    <location>
        <begin position="1"/>
        <end position="19"/>
    </location>
</feature>
<protein>
    <recommendedName>
        <fullName evidence="4">Alpha-L-rhamnosidase</fullName>
    </recommendedName>
</protein>
<dbReference type="PANTHER" id="PTHR36848">
    <property type="entry name" value="DNA-BINDING PROTEIN (PUTATIVE SECRETED PROTEIN)-RELATED"/>
    <property type="match status" value="1"/>
</dbReference>
<reference evidence="2" key="1">
    <citation type="submission" date="2022-06" db="EMBL/GenBank/DDBJ databases">
        <title>Sequencing the genomes of 1000 actinobacteria strains.</title>
        <authorList>
            <person name="Klenk H.-P."/>
        </authorList>
    </citation>
    <scope>NUCLEOTIDE SEQUENCE</scope>
    <source>
        <strain evidence="2">DSM 46694</strain>
    </source>
</reference>
<evidence type="ECO:0000256" key="1">
    <source>
        <dbReference type="SAM" id="MobiDB-lite"/>
    </source>
</evidence>
<evidence type="ECO:0008006" key="4">
    <source>
        <dbReference type="Google" id="ProtNLM"/>
    </source>
</evidence>
<dbReference type="InterPro" id="IPR008979">
    <property type="entry name" value="Galactose-bd-like_sf"/>
</dbReference>
<dbReference type="AlphaFoldDB" id="A0A9X2K4C3"/>
<feature type="region of interest" description="Disordered" evidence="1">
    <location>
        <begin position="1"/>
        <end position="24"/>
    </location>
</feature>
<evidence type="ECO:0000313" key="2">
    <source>
        <dbReference type="EMBL" id="MCP2360337.1"/>
    </source>
</evidence>
<dbReference type="InterPro" id="IPR006311">
    <property type="entry name" value="TAT_signal"/>
</dbReference>
<name>A0A9X2K4C3_9ACTN</name>
<comment type="caution">
    <text evidence="2">The sequence shown here is derived from an EMBL/GenBank/DDBJ whole genome shotgun (WGS) entry which is preliminary data.</text>
</comment>
<dbReference type="InterPro" id="IPR053161">
    <property type="entry name" value="Ulvan_degrading_GH"/>
</dbReference>
<accession>A0A9X2K4C3</accession>
<dbReference type="RefSeq" id="WP_253748162.1">
    <property type="nucleotide sequence ID" value="NZ_BAABKA010000108.1"/>
</dbReference>
<dbReference type="PROSITE" id="PS51318">
    <property type="entry name" value="TAT"/>
    <property type="match status" value="1"/>
</dbReference>
<sequence length="1031" mass="110377">MNDLTQHGIPTTPDASSPTLRHHPPAAGVLAVTRRGFLALGAATTAALAFDGPSPAVAASAPPSAAWFARPRREVRPMVRWWWPDAHVDPAQIRREVDQLADAGFGGAEIAAVHHSIRDKSVLDPAGHGWGTPAWNTAVEAALEQAAERGITIDLTIGPAWPAAVPTITPGSAAAAKELAHGSVTVPAGTTYSGPIPPPAIAPAAHPAISPTARAAIAAAARPTEAPATVADRELLLVQAARIDPAHSTRDETGLDPASLRTISVTDDQTITWTAPADGDWLLISSWQRGSGQRPESGPHTAPEAYVVDHFSRAGTQAVIDYWESELLTPAVRRLLRRAGGALFEDSIEIETDALPWTPDLPAEFERRRGYPLASILPVVMLANEDPVFAFDPVRTRHARKDFWDTVSELFNEHHFTALRDWAHSIGLRLRAQPYGLRTDAIEAAAILDVPEGESLGFRNLDDYRCLAGGRDLAGREVLSCEAGAYQGGAYTTTWKKLLRTMGGAYAAGLNQTVLHGFSYAQAPGAAWPGFAAFTPYNGTVGYAESWGPRQPTWDHIDDISTYLARIHLIMRQGVPRADVAVFRQTGYTKTGIGASWFTASGVPGGWTHQFVSGPLLGLPAARVTGGRLGRPAYKALFVEGDKFYSGECTMTVGVARRLLEYADAGLPIVLLGDWRNASVPGIPHDGGRQDADGANERLRAVLSDLLARPATRMIATAAEVPAALASLGVHPDIRYAVPSTLLTMRRVDGDVDYYYLCNGKHQENAKPPVTTIDHEVTLTRGNRDSVPYLLDPWTGRASRIARYVADGDTIRLRVTLQPGQARIVALGRPGLFGDRTGRRAHATSTDADLVRYAGGRLVVRAAGAGVYTTTLSDGRTLASEIGPVPAPVELGAWHLRVEDRGPEPAVHSLRLDRLVPWSQIPGLADVSGVGTYTTTVEADGPAYLELGEVSDTCRVSVNGRRLDPVDQIHPVLDLGPHLGRGPNTIQVEVATPLGNRLRVADPAVYGGLARQPYGLVGPVRLVPYREAPIR</sequence>
<dbReference type="Pfam" id="PF17132">
    <property type="entry name" value="Glyco_hydro_106"/>
    <property type="match status" value="2"/>
</dbReference>
<dbReference type="Proteomes" id="UP001139648">
    <property type="component" value="Unassembled WGS sequence"/>
</dbReference>
<gene>
    <name evidence="2" type="ORF">HD597_007357</name>
</gene>
<dbReference type="PANTHER" id="PTHR36848:SF2">
    <property type="entry name" value="SECRETED PROTEIN"/>
    <property type="match status" value="1"/>
</dbReference>
<dbReference type="SUPFAM" id="SSF49785">
    <property type="entry name" value="Galactose-binding domain-like"/>
    <property type="match status" value="1"/>
</dbReference>
<proteinExistence type="predicted"/>
<keyword evidence="3" id="KW-1185">Reference proteome</keyword>
<dbReference type="EMBL" id="JAMZEB010000002">
    <property type="protein sequence ID" value="MCP2360337.1"/>
    <property type="molecule type" value="Genomic_DNA"/>
</dbReference>
<evidence type="ECO:0000313" key="3">
    <source>
        <dbReference type="Proteomes" id="UP001139648"/>
    </source>
</evidence>
<organism evidence="2 3">
    <name type="scientific">Nonomuraea thailandensis</name>
    <dbReference type="NCBI Taxonomy" id="1188745"/>
    <lineage>
        <taxon>Bacteria</taxon>
        <taxon>Bacillati</taxon>
        <taxon>Actinomycetota</taxon>
        <taxon>Actinomycetes</taxon>
        <taxon>Streptosporangiales</taxon>
        <taxon>Streptosporangiaceae</taxon>
        <taxon>Nonomuraea</taxon>
    </lineage>
</organism>